<dbReference type="Pfam" id="PF00083">
    <property type="entry name" value="Sugar_tr"/>
    <property type="match status" value="1"/>
</dbReference>
<gene>
    <name evidence="6" type="ORF">BC938DRAFT_476619</name>
</gene>
<dbReference type="Gene3D" id="1.20.1250.20">
    <property type="entry name" value="MFS general substrate transporter like domains"/>
    <property type="match status" value="1"/>
</dbReference>
<evidence type="ECO:0000313" key="6">
    <source>
        <dbReference type="EMBL" id="RUS16309.1"/>
    </source>
</evidence>
<evidence type="ECO:0008006" key="8">
    <source>
        <dbReference type="Google" id="ProtNLM"/>
    </source>
</evidence>
<dbReference type="InterPro" id="IPR005828">
    <property type="entry name" value="MFS_sugar_transport-like"/>
</dbReference>
<keyword evidence="2 5" id="KW-0812">Transmembrane</keyword>
<keyword evidence="7" id="KW-1185">Reference proteome</keyword>
<dbReference type="InterPro" id="IPR036259">
    <property type="entry name" value="MFS_trans_sf"/>
</dbReference>
<dbReference type="SUPFAM" id="SSF103473">
    <property type="entry name" value="MFS general substrate transporter"/>
    <property type="match status" value="1"/>
</dbReference>
<comment type="caution">
    <text evidence="6">The sequence shown here is derived from an EMBL/GenBank/DDBJ whole genome shotgun (WGS) entry which is preliminary data.</text>
</comment>
<keyword evidence="4 5" id="KW-0472">Membrane</keyword>
<dbReference type="EMBL" id="RBNJ01024402">
    <property type="protein sequence ID" value="RUS16309.1"/>
    <property type="molecule type" value="Genomic_DNA"/>
</dbReference>
<evidence type="ECO:0000256" key="5">
    <source>
        <dbReference type="SAM" id="Phobius"/>
    </source>
</evidence>
<organism evidence="6 7">
    <name type="scientific">Jimgerdemannia flammicorona</name>
    <dbReference type="NCBI Taxonomy" id="994334"/>
    <lineage>
        <taxon>Eukaryota</taxon>
        <taxon>Fungi</taxon>
        <taxon>Fungi incertae sedis</taxon>
        <taxon>Mucoromycota</taxon>
        <taxon>Mucoromycotina</taxon>
        <taxon>Endogonomycetes</taxon>
        <taxon>Endogonales</taxon>
        <taxon>Endogonaceae</taxon>
        <taxon>Jimgerdemannia</taxon>
    </lineage>
</organism>
<keyword evidence="3 5" id="KW-1133">Transmembrane helix</keyword>
<proteinExistence type="predicted"/>
<feature type="transmembrane region" description="Helical" evidence="5">
    <location>
        <begin position="44"/>
        <end position="77"/>
    </location>
</feature>
<comment type="subcellular location">
    <subcellularLocation>
        <location evidence="1">Membrane</location>
    </subcellularLocation>
</comment>
<name>A0A433PFN6_9FUNG</name>
<evidence type="ECO:0000256" key="4">
    <source>
        <dbReference type="ARBA" id="ARBA00023136"/>
    </source>
</evidence>
<evidence type="ECO:0000256" key="3">
    <source>
        <dbReference type="ARBA" id="ARBA00022989"/>
    </source>
</evidence>
<accession>A0A433PFN6</accession>
<evidence type="ECO:0000313" key="7">
    <source>
        <dbReference type="Proteomes" id="UP000274822"/>
    </source>
</evidence>
<evidence type="ECO:0000256" key="2">
    <source>
        <dbReference type="ARBA" id="ARBA00022692"/>
    </source>
</evidence>
<dbReference type="GO" id="GO:0016020">
    <property type="term" value="C:membrane"/>
    <property type="evidence" value="ECO:0007669"/>
    <property type="project" value="UniProtKB-SubCell"/>
</dbReference>
<sequence length="251" mass="26938">MSDAIWGFAVGIFALRDLVGDVCATVTARLGRREVLNALFVGGGVLMAFATTVAQFIVGCIVVGIASGLSSVVLGIYLAEHVRAHPGVWDAGRPVFWAGPVVRTGGGCDPPYNPSAVVAISQKVRRNGFRTTAGDLRRPAAPHHSATRFPPAYPFHPTHDSLNPNTCPQPADGHQWGIFLQHTHLRRDLWRGLAESRMGDNGTRRAQRCGVRYGRLTLTCGQRGGDATVREYGRVAAVIAVGLVEGLLLRQ</sequence>
<dbReference type="GO" id="GO:0022857">
    <property type="term" value="F:transmembrane transporter activity"/>
    <property type="evidence" value="ECO:0007669"/>
    <property type="project" value="InterPro"/>
</dbReference>
<reference evidence="6 7" key="1">
    <citation type="journal article" date="2018" name="New Phytol.">
        <title>Phylogenomics of Endogonaceae and evolution of mycorrhizas within Mucoromycota.</title>
        <authorList>
            <person name="Chang Y."/>
            <person name="Desiro A."/>
            <person name="Na H."/>
            <person name="Sandor L."/>
            <person name="Lipzen A."/>
            <person name="Clum A."/>
            <person name="Barry K."/>
            <person name="Grigoriev I.V."/>
            <person name="Martin F.M."/>
            <person name="Stajich J.E."/>
            <person name="Smith M.E."/>
            <person name="Bonito G."/>
            <person name="Spatafora J.W."/>
        </authorList>
    </citation>
    <scope>NUCLEOTIDE SEQUENCE [LARGE SCALE GENOMIC DNA]</scope>
    <source>
        <strain evidence="6 7">AD002</strain>
    </source>
</reference>
<feature type="non-terminal residue" evidence="6">
    <location>
        <position position="251"/>
    </location>
</feature>
<protein>
    <recommendedName>
        <fullName evidence="8">Major facilitator superfamily (MFS) profile domain-containing protein</fullName>
    </recommendedName>
</protein>
<dbReference type="AlphaFoldDB" id="A0A433PFN6"/>
<dbReference type="Proteomes" id="UP000274822">
    <property type="component" value="Unassembled WGS sequence"/>
</dbReference>
<evidence type="ECO:0000256" key="1">
    <source>
        <dbReference type="ARBA" id="ARBA00004370"/>
    </source>
</evidence>